<feature type="region of interest" description="Disordered" evidence="1">
    <location>
        <begin position="221"/>
        <end position="245"/>
    </location>
</feature>
<name>A0A5B8MSJ7_9CHLO</name>
<dbReference type="InterPro" id="IPR050904">
    <property type="entry name" value="Adhesion/Biosynth-related"/>
</dbReference>
<dbReference type="PROSITE" id="PS51257">
    <property type="entry name" value="PROKAR_LIPOPROTEIN"/>
    <property type="match status" value="1"/>
</dbReference>
<dbReference type="PANTHER" id="PTHR10900">
    <property type="entry name" value="PERIOSTIN-RELATED"/>
    <property type="match status" value="1"/>
</dbReference>
<evidence type="ECO:0000313" key="4">
    <source>
        <dbReference type="EMBL" id="QDZ22332.1"/>
    </source>
</evidence>
<protein>
    <recommendedName>
        <fullName evidence="3">FAS1 domain-containing protein</fullName>
    </recommendedName>
</protein>
<evidence type="ECO:0000256" key="2">
    <source>
        <dbReference type="SAM" id="SignalP"/>
    </source>
</evidence>
<keyword evidence="2" id="KW-0732">Signal</keyword>
<dbReference type="PROSITE" id="PS50213">
    <property type="entry name" value="FAS1"/>
    <property type="match status" value="1"/>
</dbReference>
<sequence length="245" mass="26814">MRMRMRMTTCVWGLAACLVAAVVFGPGCAPSMAQDVSKAPEDYNIRKDECIFEDRKEFLLDQAKGNDDFSTLVKALESVPDLIPIFENKKDKLTILAPTNEAFATFFKDFNSSAEEFLKDKNLVKLVLSYHVIPSVVPYSDMEMALKPLFMSQVGVTTSVPGDDLSLTRVKPAGKDEYVIRSAGYASAAYLSPDSVWACNGVINPINYVLVPRQATITKPSLRIANGGSGGNPKDGDDEKKDKEG</sequence>
<dbReference type="Gene3D" id="2.30.180.10">
    <property type="entry name" value="FAS1 domain"/>
    <property type="match status" value="1"/>
</dbReference>
<dbReference type="Proteomes" id="UP000316726">
    <property type="component" value="Chromosome 7"/>
</dbReference>
<feature type="chain" id="PRO_5022706990" description="FAS1 domain-containing protein" evidence="2">
    <location>
        <begin position="22"/>
        <end position="245"/>
    </location>
</feature>
<dbReference type="Pfam" id="PF02469">
    <property type="entry name" value="Fasciclin"/>
    <property type="match status" value="1"/>
</dbReference>
<dbReference type="InterPro" id="IPR036378">
    <property type="entry name" value="FAS1_dom_sf"/>
</dbReference>
<dbReference type="SMART" id="SM00554">
    <property type="entry name" value="FAS1"/>
    <property type="match status" value="1"/>
</dbReference>
<gene>
    <name evidence="4" type="ORF">A3770_07p48500</name>
</gene>
<dbReference type="SUPFAM" id="SSF82153">
    <property type="entry name" value="FAS1 domain"/>
    <property type="match status" value="1"/>
</dbReference>
<accession>A0A5B8MSJ7</accession>
<dbReference type="AlphaFoldDB" id="A0A5B8MSJ7"/>
<dbReference type="EMBL" id="CP031040">
    <property type="protein sequence ID" value="QDZ22332.1"/>
    <property type="molecule type" value="Genomic_DNA"/>
</dbReference>
<evidence type="ECO:0000256" key="1">
    <source>
        <dbReference type="SAM" id="MobiDB-lite"/>
    </source>
</evidence>
<feature type="signal peptide" evidence="2">
    <location>
        <begin position="1"/>
        <end position="21"/>
    </location>
</feature>
<dbReference type="InterPro" id="IPR000782">
    <property type="entry name" value="FAS1_domain"/>
</dbReference>
<keyword evidence="5" id="KW-1185">Reference proteome</keyword>
<organism evidence="4 5">
    <name type="scientific">Chloropicon primus</name>
    <dbReference type="NCBI Taxonomy" id="1764295"/>
    <lineage>
        <taxon>Eukaryota</taxon>
        <taxon>Viridiplantae</taxon>
        <taxon>Chlorophyta</taxon>
        <taxon>Chloropicophyceae</taxon>
        <taxon>Chloropicales</taxon>
        <taxon>Chloropicaceae</taxon>
        <taxon>Chloropicon</taxon>
    </lineage>
</organism>
<feature type="compositionally biased region" description="Basic and acidic residues" evidence="1">
    <location>
        <begin position="234"/>
        <end position="245"/>
    </location>
</feature>
<dbReference type="OrthoDB" id="540756at2759"/>
<proteinExistence type="predicted"/>
<evidence type="ECO:0000313" key="5">
    <source>
        <dbReference type="Proteomes" id="UP000316726"/>
    </source>
</evidence>
<reference evidence="4 5" key="1">
    <citation type="submission" date="2018-07" db="EMBL/GenBank/DDBJ databases">
        <title>The complete nuclear genome of the prasinophyte Chloropicon primus (CCMP1205).</title>
        <authorList>
            <person name="Pombert J.-F."/>
            <person name="Otis C."/>
            <person name="Turmel M."/>
            <person name="Lemieux C."/>
        </authorList>
    </citation>
    <scope>NUCLEOTIDE SEQUENCE [LARGE SCALE GENOMIC DNA]</scope>
    <source>
        <strain evidence="4 5">CCMP1205</strain>
    </source>
</reference>
<dbReference type="PANTHER" id="PTHR10900:SF77">
    <property type="entry name" value="FI19380P1"/>
    <property type="match status" value="1"/>
</dbReference>
<feature type="domain" description="FAS1" evidence="3">
    <location>
        <begin position="56"/>
        <end position="210"/>
    </location>
</feature>
<evidence type="ECO:0000259" key="3">
    <source>
        <dbReference type="PROSITE" id="PS50213"/>
    </source>
</evidence>